<name>A0A2U1NUS8_ARTAN</name>
<evidence type="ECO:0000313" key="4">
    <source>
        <dbReference type="EMBL" id="PWA77238.1"/>
    </source>
</evidence>
<dbReference type="PANTHER" id="PTHR31623:SF55">
    <property type="entry name" value="VINORINE SYNTHASE"/>
    <property type="match status" value="1"/>
</dbReference>
<dbReference type="OrthoDB" id="1932220at2759"/>
<dbReference type="InterPro" id="IPR023213">
    <property type="entry name" value="CAT-like_dom_sf"/>
</dbReference>
<dbReference type="GO" id="GO:0016746">
    <property type="term" value="F:acyltransferase activity"/>
    <property type="evidence" value="ECO:0007669"/>
    <property type="project" value="UniProtKB-KW"/>
</dbReference>
<evidence type="ECO:0000313" key="5">
    <source>
        <dbReference type="Proteomes" id="UP000245207"/>
    </source>
</evidence>
<gene>
    <name evidence="4" type="ORF">CTI12_AA224840</name>
</gene>
<protein>
    <submittedName>
        <fullName evidence="4">Transferase, Chloramphenicol acetyltransferase-like domain protein</fullName>
    </submittedName>
</protein>
<sequence length="208" mass="22967">MLLTRYYPFAGEVINNSHIECNDSGVYFVEARVNHSLEEFLRQLGDHKVRELNSKHPSTNISELGYKCSAWAAVTRGLSETVISPSFIASDVFPRNPSLDCWFPIQSVPTKLVTRKRFMFDSMALASLKNQPVVGNNNNTRAPTRTEAATALIWKVAAKAALIVNPSNSLDESPHALLSIVNIWNRASPPLPYESVGNILLVALGPAY</sequence>
<proteinExistence type="inferred from homology"/>
<organism evidence="4 5">
    <name type="scientific">Artemisia annua</name>
    <name type="common">Sweet wormwood</name>
    <dbReference type="NCBI Taxonomy" id="35608"/>
    <lineage>
        <taxon>Eukaryota</taxon>
        <taxon>Viridiplantae</taxon>
        <taxon>Streptophyta</taxon>
        <taxon>Embryophyta</taxon>
        <taxon>Tracheophyta</taxon>
        <taxon>Spermatophyta</taxon>
        <taxon>Magnoliopsida</taxon>
        <taxon>eudicotyledons</taxon>
        <taxon>Gunneridae</taxon>
        <taxon>Pentapetalae</taxon>
        <taxon>asterids</taxon>
        <taxon>campanulids</taxon>
        <taxon>Asterales</taxon>
        <taxon>Asteraceae</taxon>
        <taxon>Asteroideae</taxon>
        <taxon>Anthemideae</taxon>
        <taxon>Artemisiinae</taxon>
        <taxon>Artemisia</taxon>
    </lineage>
</organism>
<keyword evidence="5" id="KW-1185">Reference proteome</keyword>
<comment type="similarity">
    <text evidence="1">Belongs to the plant acyltransferase family.</text>
</comment>
<reference evidence="4 5" key="1">
    <citation type="journal article" date="2018" name="Mol. Plant">
        <title>The genome of Artemisia annua provides insight into the evolution of Asteraceae family and artemisinin biosynthesis.</title>
        <authorList>
            <person name="Shen Q."/>
            <person name="Zhang L."/>
            <person name="Liao Z."/>
            <person name="Wang S."/>
            <person name="Yan T."/>
            <person name="Shi P."/>
            <person name="Liu M."/>
            <person name="Fu X."/>
            <person name="Pan Q."/>
            <person name="Wang Y."/>
            <person name="Lv Z."/>
            <person name="Lu X."/>
            <person name="Zhang F."/>
            <person name="Jiang W."/>
            <person name="Ma Y."/>
            <person name="Chen M."/>
            <person name="Hao X."/>
            <person name="Li L."/>
            <person name="Tang Y."/>
            <person name="Lv G."/>
            <person name="Zhou Y."/>
            <person name="Sun X."/>
            <person name="Brodelius P.E."/>
            <person name="Rose J.K.C."/>
            <person name="Tang K."/>
        </authorList>
    </citation>
    <scope>NUCLEOTIDE SEQUENCE [LARGE SCALE GENOMIC DNA]</scope>
    <source>
        <strain evidence="5">cv. Huhao1</strain>
        <tissue evidence="4">Leaf</tissue>
    </source>
</reference>
<dbReference type="AlphaFoldDB" id="A0A2U1NUS8"/>
<keyword evidence="3" id="KW-0012">Acyltransferase</keyword>
<evidence type="ECO:0000256" key="1">
    <source>
        <dbReference type="ARBA" id="ARBA00009861"/>
    </source>
</evidence>
<dbReference type="Gene3D" id="3.30.559.10">
    <property type="entry name" value="Chloramphenicol acetyltransferase-like domain"/>
    <property type="match status" value="2"/>
</dbReference>
<evidence type="ECO:0000256" key="2">
    <source>
        <dbReference type="ARBA" id="ARBA00022679"/>
    </source>
</evidence>
<accession>A0A2U1NUS8</accession>
<dbReference type="Pfam" id="PF02458">
    <property type="entry name" value="Transferase"/>
    <property type="match status" value="2"/>
</dbReference>
<dbReference type="Proteomes" id="UP000245207">
    <property type="component" value="Unassembled WGS sequence"/>
</dbReference>
<comment type="caution">
    <text evidence="4">The sequence shown here is derived from an EMBL/GenBank/DDBJ whole genome shotgun (WGS) entry which is preliminary data.</text>
</comment>
<evidence type="ECO:0000256" key="3">
    <source>
        <dbReference type="ARBA" id="ARBA00023315"/>
    </source>
</evidence>
<dbReference type="EMBL" id="PKPP01002154">
    <property type="protein sequence ID" value="PWA77238.1"/>
    <property type="molecule type" value="Genomic_DNA"/>
</dbReference>
<dbReference type="PANTHER" id="PTHR31623">
    <property type="entry name" value="F21J9.9"/>
    <property type="match status" value="1"/>
</dbReference>
<keyword evidence="2 4" id="KW-0808">Transferase</keyword>
<dbReference type="STRING" id="35608.A0A2U1NUS8"/>